<evidence type="ECO:0000313" key="3">
    <source>
        <dbReference type="EMBL" id="RDV24685.1"/>
    </source>
</evidence>
<dbReference type="Pfam" id="PF22106">
    <property type="entry name" value="NGO1945_C"/>
    <property type="match status" value="1"/>
</dbReference>
<dbReference type="InterPro" id="IPR044922">
    <property type="entry name" value="DUF2063_N_sf"/>
</dbReference>
<sequence length="247" mass="28382">MSKLEAEQSKFVGAIREPDCFEPDSADHRRRMAVYQSLFINNIDGFLQSSFPVLYSILTEDIWNSLVRSFFRDHSCRSPYFSEISKEFVEYIGGEPDILLQLPVFASELIHYEWIELDVSIRKTDVPVSLWQTNTLPASMIVSPLSSLVSYQYPVHQISKDFQPENSDTRFYYVVYRDEGDSVQFIQTNASTAFLLQKMESQFCPSSPEQILEWMLEALPGFPTKDLEQGLHITLLQLLEKGVLLAG</sequence>
<evidence type="ECO:0000259" key="1">
    <source>
        <dbReference type="Pfam" id="PF09836"/>
    </source>
</evidence>
<dbReference type="OrthoDB" id="4146344at2"/>
<comment type="caution">
    <text evidence="3">The sequence shown here is derived from an EMBL/GenBank/DDBJ whole genome shotgun (WGS) entry which is preliminary data.</text>
</comment>
<feature type="domain" description="Putative DNA-binding" evidence="1">
    <location>
        <begin position="8"/>
        <end position="92"/>
    </location>
</feature>
<reference evidence="4" key="1">
    <citation type="submission" date="2018-08" db="EMBL/GenBank/DDBJ databases">
        <authorList>
            <person name="Zhang J."/>
            <person name="Du Z.-J."/>
        </authorList>
    </citation>
    <scope>NUCLEOTIDE SEQUENCE [LARGE SCALE GENOMIC DNA]</scope>
    <source>
        <strain evidence="4">KCTC 52655</strain>
    </source>
</reference>
<dbReference type="EMBL" id="QRHA01000009">
    <property type="protein sequence ID" value="RDV24685.1"/>
    <property type="molecule type" value="Genomic_DNA"/>
</dbReference>
<dbReference type="Proteomes" id="UP000256561">
    <property type="component" value="Unassembled WGS sequence"/>
</dbReference>
<protein>
    <submittedName>
        <fullName evidence="3">DUF2063 domain-containing protein</fullName>
    </submittedName>
</protein>
<name>A0A3D8M568_9ALTE</name>
<dbReference type="RefSeq" id="WP_115593930.1">
    <property type="nucleotide sequence ID" value="NZ_QRHA01000009.1"/>
</dbReference>
<dbReference type="Gene3D" id="3.90.930.50">
    <property type="match status" value="1"/>
</dbReference>
<evidence type="ECO:0000313" key="4">
    <source>
        <dbReference type="Proteomes" id="UP000256561"/>
    </source>
</evidence>
<evidence type="ECO:0000259" key="2">
    <source>
        <dbReference type="Pfam" id="PF22106"/>
    </source>
</evidence>
<feature type="domain" description="NGO1945-like C-terminal" evidence="2">
    <location>
        <begin position="143"/>
        <end position="238"/>
    </location>
</feature>
<dbReference type="InterPro" id="IPR054098">
    <property type="entry name" value="NGO1945-like_C"/>
</dbReference>
<dbReference type="Gene3D" id="1.10.150.690">
    <property type="entry name" value="DUF2063"/>
    <property type="match status" value="1"/>
</dbReference>
<dbReference type="Pfam" id="PF09836">
    <property type="entry name" value="DUF2063"/>
    <property type="match status" value="1"/>
</dbReference>
<dbReference type="AlphaFoldDB" id="A0A3D8M568"/>
<gene>
    <name evidence="3" type="ORF">DXV75_13450</name>
</gene>
<organism evidence="3 4">
    <name type="scientific">Alteromonas aestuariivivens</name>
    <dbReference type="NCBI Taxonomy" id="1938339"/>
    <lineage>
        <taxon>Bacteria</taxon>
        <taxon>Pseudomonadati</taxon>
        <taxon>Pseudomonadota</taxon>
        <taxon>Gammaproteobacteria</taxon>
        <taxon>Alteromonadales</taxon>
        <taxon>Alteromonadaceae</taxon>
        <taxon>Alteromonas/Salinimonas group</taxon>
        <taxon>Alteromonas</taxon>
    </lineage>
</organism>
<keyword evidence="4" id="KW-1185">Reference proteome</keyword>
<proteinExistence type="predicted"/>
<dbReference type="InterPro" id="IPR018640">
    <property type="entry name" value="DUF2063"/>
</dbReference>
<accession>A0A3D8M568</accession>